<proteinExistence type="predicted"/>
<dbReference type="SUPFAM" id="SSF53335">
    <property type="entry name" value="S-adenosyl-L-methionine-dependent methyltransferases"/>
    <property type="match status" value="1"/>
</dbReference>
<accession>A0A966FVI0</accession>
<dbReference type="Proteomes" id="UP000799330">
    <property type="component" value="Unassembled WGS sequence"/>
</dbReference>
<evidence type="ECO:0000313" key="1">
    <source>
        <dbReference type="EMBL" id="NCS55558.1"/>
    </source>
</evidence>
<dbReference type="EMBL" id="JAADAI010000006">
    <property type="protein sequence ID" value="NCS55558.1"/>
    <property type="molecule type" value="Genomic_DNA"/>
</dbReference>
<protein>
    <recommendedName>
        <fullName evidence="3">Class I SAM-dependent methyltransferase</fullName>
    </recommendedName>
</protein>
<dbReference type="AlphaFoldDB" id="A0A966FVI0"/>
<name>A0A966FVI0_MICAE</name>
<evidence type="ECO:0000313" key="2">
    <source>
        <dbReference type="Proteomes" id="UP000799330"/>
    </source>
</evidence>
<comment type="caution">
    <text evidence="1">The sequence shown here is derived from an EMBL/GenBank/DDBJ whole genome shotgun (WGS) entry which is preliminary data.</text>
</comment>
<dbReference type="InterPro" id="IPR029063">
    <property type="entry name" value="SAM-dependent_MTases_sf"/>
</dbReference>
<gene>
    <name evidence="1" type="ORF">GPJ16_00735</name>
</gene>
<evidence type="ECO:0008006" key="3">
    <source>
        <dbReference type="Google" id="ProtNLM"/>
    </source>
</evidence>
<reference evidence="1" key="1">
    <citation type="journal article" date="2019" name="Mol. Ecol.">
        <title>Genome evolution and host-microbiome shifts correspond with intraspecific niche divergence within harmful algal bloom-forming Microcystis aeruginosa.</title>
        <authorList>
            <person name="Jackrel S.L."/>
            <person name="White J.D."/>
            <person name="Evans J.T."/>
            <person name="Buffin K."/>
            <person name="Hayden K."/>
            <person name="Sarnelle O."/>
            <person name="Denef V.J."/>
        </authorList>
    </citation>
    <scope>NUCLEOTIDE SEQUENCE</scope>
    <source>
        <strain evidence="1">G11-04</strain>
    </source>
</reference>
<organism evidence="1 2">
    <name type="scientific">Microcystis aeruginosa G11-04</name>
    <dbReference type="NCBI Taxonomy" id="2685956"/>
    <lineage>
        <taxon>Bacteria</taxon>
        <taxon>Bacillati</taxon>
        <taxon>Cyanobacteriota</taxon>
        <taxon>Cyanophyceae</taxon>
        <taxon>Oscillatoriophycideae</taxon>
        <taxon>Chroococcales</taxon>
        <taxon>Microcystaceae</taxon>
        <taxon>Microcystis</taxon>
    </lineage>
</organism>
<sequence>MGNKKKILREKYENRPCMELSKHFADISSGAIQVPRTDILPDQEFLSQGDDLKEYCNVYKRNMAPFYKHYCASIPFVFEEQCRIGMALLRMARCLPDEQVITFYETDSQDGTSARTLAELASGKVITLTNGLHTVNKKNFEELCRHPFSYFYLGYFCDITPQLIRTLPNSNVFADGFDVIYENVTFQFYDKDRLEQIAHLKKVMKDDGILICLEKLHQIDASEYEKREQVKDERYKSLYFSTTELIWKRSKILSDMKEFQVDYETLISSLKQHFSYVYLLWNSSNFYEMAASNSLQKINDFLSFLPLPFIPKEFNFEGDLIAPRRV</sequence>